<dbReference type="InterPro" id="IPR020904">
    <property type="entry name" value="Sc_DH/Rdtase_CS"/>
</dbReference>
<organism evidence="3 4">
    <name type="scientific">Pseudohalioglobus lutimaris</name>
    <dbReference type="NCBI Taxonomy" id="1737061"/>
    <lineage>
        <taxon>Bacteria</taxon>
        <taxon>Pseudomonadati</taxon>
        <taxon>Pseudomonadota</taxon>
        <taxon>Gammaproteobacteria</taxon>
        <taxon>Cellvibrionales</taxon>
        <taxon>Halieaceae</taxon>
        <taxon>Pseudohalioglobus</taxon>
    </lineage>
</organism>
<proteinExistence type="inferred from homology"/>
<dbReference type="GO" id="GO:0006666">
    <property type="term" value="P:3-keto-sphinganine metabolic process"/>
    <property type="evidence" value="ECO:0007669"/>
    <property type="project" value="TreeGrafter"/>
</dbReference>
<name>A0A2N5X5U0_9GAMM</name>
<keyword evidence="4" id="KW-1185">Reference proteome</keyword>
<comment type="similarity">
    <text evidence="1">Belongs to the short-chain dehydrogenases/reductases (SDR) family.</text>
</comment>
<protein>
    <submittedName>
        <fullName evidence="3">KR domain-containing protein</fullName>
    </submittedName>
</protein>
<sequence>MSERQQVVVISGGGSGIGLFLARHFADEGARVAVLDLTISAEVRAQIGALAGSEAVFHEVDVRDAEVLSQRISEVADALGAPTLAINCAGVQLAGKFTDLSAEQFSRVLDINLLGSRHFAAAVLPHMRRQGRLVLVASLAGLVPNYAYSAYSASKFGVVGLAGALRMECLPRGIKVSAVCPPEVNTPMVEEELKTMDPITRELKLAAGTLGLDAACRDILAGLERGKFLIIPGSRARMIDRLNRWFPGLLRRKADKIILTMAGCE</sequence>
<dbReference type="Proteomes" id="UP000235005">
    <property type="component" value="Unassembled WGS sequence"/>
</dbReference>
<evidence type="ECO:0000256" key="1">
    <source>
        <dbReference type="ARBA" id="ARBA00006484"/>
    </source>
</evidence>
<evidence type="ECO:0000259" key="2">
    <source>
        <dbReference type="SMART" id="SM00822"/>
    </source>
</evidence>
<dbReference type="PANTHER" id="PTHR43550:SF6">
    <property type="entry name" value="SHORT CHAIN DEHYDROGENASE_REDUCTASE FAMILY PROTEIN (AFU_ORTHOLOGUE AFUA_2G08050)"/>
    <property type="match status" value="1"/>
</dbReference>
<feature type="domain" description="Ketoreductase" evidence="2">
    <location>
        <begin position="6"/>
        <end position="173"/>
    </location>
</feature>
<dbReference type="OrthoDB" id="9808814at2"/>
<comment type="caution">
    <text evidence="3">The sequence shown here is derived from an EMBL/GenBank/DDBJ whole genome shotgun (WGS) entry which is preliminary data.</text>
</comment>
<dbReference type="GO" id="GO:0047560">
    <property type="term" value="F:3-dehydrosphinganine reductase activity"/>
    <property type="evidence" value="ECO:0007669"/>
    <property type="project" value="TreeGrafter"/>
</dbReference>
<dbReference type="Pfam" id="PF00106">
    <property type="entry name" value="adh_short"/>
    <property type="match status" value="1"/>
</dbReference>
<dbReference type="InterPro" id="IPR057326">
    <property type="entry name" value="KR_dom"/>
</dbReference>
<dbReference type="GO" id="GO:0016020">
    <property type="term" value="C:membrane"/>
    <property type="evidence" value="ECO:0007669"/>
    <property type="project" value="GOC"/>
</dbReference>
<dbReference type="Gene3D" id="3.40.50.720">
    <property type="entry name" value="NAD(P)-binding Rossmann-like Domain"/>
    <property type="match status" value="1"/>
</dbReference>
<evidence type="ECO:0000313" key="3">
    <source>
        <dbReference type="EMBL" id="PLW69846.1"/>
    </source>
</evidence>
<gene>
    <name evidence="3" type="ORF">C0039_04755</name>
</gene>
<dbReference type="PRINTS" id="PR00081">
    <property type="entry name" value="GDHRDH"/>
</dbReference>
<dbReference type="PANTHER" id="PTHR43550">
    <property type="entry name" value="3-KETODIHYDROSPHINGOSINE REDUCTASE"/>
    <property type="match status" value="1"/>
</dbReference>
<dbReference type="InterPro" id="IPR036291">
    <property type="entry name" value="NAD(P)-bd_dom_sf"/>
</dbReference>
<dbReference type="SMART" id="SM00822">
    <property type="entry name" value="PKS_KR"/>
    <property type="match status" value="1"/>
</dbReference>
<dbReference type="GO" id="GO:0030148">
    <property type="term" value="P:sphingolipid biosynthetic process"/>
    <property type="evidence" value="ECO:0007669"/>
    <property type="project" value="TreeGrafter"/>
</dbReference>
<dbReference type="SUPFAM" id="SSF51735">
    <property type="entry name" value="NAD(P)-binding Rossmann-fold domains"/>
    <property type="match status" value="1"/>
</dbReference>
<dbReference type="InterPro" id="IPR002347">
    <property type="entry name" value="SDR_fam"/>
</dbReference>
<evidence type="ECO:0000313" key="4">
    <source>
        <dbReference type="Proteomes" id="UP000235005"/>
    </source>
</evidence>
<dbReference type="PROSITE" id="PS00061">
    <property type="entry name" value="ADH_SHORT"/>
    <property type="match status" value="1"/>
</dbReference>
<dbReference type="EMBL" id="PKUS01000003">
    <property type="protein sequence ID" value="PLW69846.1"/>
    <property type="molecule type" value="Genomic_DNA"/>
</dbReference>
<reference evidence="3 4" key="1">
    <citation type="submission" date="2018-01" db="EMBL/GenBank/DDBJ databases">
        <title>The draft genome sequence of Halioglobus lutimaris HF004.</title>
        <authorList>
            <person name="Du Z.-J."/>
            <person name="Shi M.-J."/>
        </authorList>
    </citation>
    <scope>NUCLEOTIDE SEQUENCE [LARGE SCALE GENOMIC DNA]</scope>
    <source>
        <strain evidence="3 4">HF004</strain>
    </source>
</reference>
<dbReference type="RefSeq" id="WP_076001897.1">
    <property type="nucleotide sequence ID" value="NZ_PKUS01000003.1"/>
</dbReference>
<accession>A0A2N5X5U0</accession>
<dbReference type="AlphaFoldDB" id="A0A2N5X5U0"/>